<dbReference type="HOGENOM" id="CLU_2986214_0_0_4"/>
<evidence type="ECO:0000313" key="2">
    <source>
        <dbReference type="Proteomes" id="UP000018733"/>
    </source>
</evidence>
<accession>V8QVU7</accession>
<gene>
    <name evidence="1" type="ORF">W822_07195</name>
</gene>
<reference evidence="1 2" key="1">
    <citation type="journal article" date="2014" name="Genome Announc.">
        <title>Draft Genome Sequence of Advenella kashmirensis Strain W13003, a Polycyclic Aromatic Hydrocarbon-Degrading Bacterium.</title>
        <authorList>
            <person name="Wang X."/>
            <person name="Jin D."/>
            <person name="Zhou L."/>
            <person name="Wu L."/>
            <person name="An W."/>
            <person name="Zhao L."/>
        </authorList>
    </citation>
    <scope>NUCLEOTIDE SEQUENCE [LARGE SCALE GENOMIC DNA]</scope>
    <source>
        <strain evidence="1 2">W13003</strain>
    </source>
</reference>
<evidence type="ECO:0000313" key="1">
    <source>
        <dbReference type="EMBL" id="ETF03450.1"/>
    </source>
</evidence>
<dbReference type="STRING" id="1424334.W822_07195"/>
<proteinExistence type="predicted"/>
<organism evidence="1 2">
    <name type="scientific">Advenella kashmirensis W13003</name>
    <dbReference type="NCBI Taxonomy" id="1424334"/>
    <lineage>
        <taxon>Bacteria</taxon>
        <taxon>Pseudomonadati</taxon>
        <taxon>Pseudomonadota</taxon>
        <taxon>Betaproteobacteria</taxon>
        <taxon>Burkholderiales</taxon>
        <taxon>Alcaligenaceae</taxon>
    </lineage>
</organism>
<name>V8QVU7_9BURK</name>
<protein>
    <submittedName>
        <fullName evidence="1">Uncharacterized protein</fullName>
    </submittedName>
</protein>
<dbReference type="EMBL" id="AYXT01000009">
    <property type="protein sequence ID" value="ETF03450.1"/>
    <property type="molecule type" value="Genomic_DNA"/>
</dbReference>
<sequence length="57" mass="6157">MGCFCRIKRVTKNKPGKSATETAIAITMLSSIGMWAVNEICRVDVAIVVVGFDPRGD</sequence>
<keyword evidence="2" id="KW-1185">Reference proteome</keyword>
<comment type="caution">
    <text evidence="1">The sequence shown here is derived from an EMBL/GenBank/DDBJ whole genome shotgun (WGS) entry which is preliminary data.</text>
</comment>
<dbReference type="Proteomes" id="UP000018733">
    <property type="component" value="Unassembled WGS sequence"/>
</dbReference>
<dbReference type="AlphaFoldDB" id="V8QVU7"/>